<evidence type="ECO:0000313" key="4">
    <source>
        <dbReference type="Proteomes" id="UP001310890"/>
    </source>
</evidence>
<organism evidence="3 4">
    <name type="scientific">Meristemomyces frigidus</name>
    <dbReference type="NCBI Taxonomy" id="1508187"/>
    <lineage>
        <taxon>Eukaryota</taxon>
        <taxon>Fungi</taxon>
        <taxon>Dikarya</taxon>
        <taxon>Ascomycota</taxon>
        <taxon>Pezizomycotina</taxon>
        <taxon>Dothideomycetes</taxon>
        <taxon>Dothideomycetidae</taxon>
        <taxon>Mycosphaerellales</taxon>
        <taxon>Teratosphaeriaceae</taxon>
        <taxon>Meristemomyces</taxon>
    </lineage>
</organism>
<protein>
    <recommendedName>
        <fullName evidence="5">SWI5-dependent HO expression protein 3</fullName>
    </recommendedName>
</protein>
<evidence type="ECO:0008006" key="5">
    <source>
        <dbReference type="Google" id="ProtNLM"/>
    </source>
</evidence>
<name>A0AAN7YSA0_9PEZI</name>
<evidence type="ECO:0000256" key="2">
    <source>
        <dbReference type="SAM" id="MobiDB-lite"/>
    </source>
</evidence>
<dbReference type="Proteomes" id="UP001310890">
    <property type="component" value="Unassembled WGS sequence"/>
</dbReference>
<dbReference type="AlphaFoldDB" id="A0AAN7YSA0"/>
<feature type="coiled-coil region" evidence="1">
    <location>
        <begin position="82"/>
        <end position="123"/>
    </location>
</feature>
<sequence>MNGLASHPAQSTTKDGKQSELLRPIPNGVRRVSGELTPSRPVLNGHVSYTNGKGASPPSNQGESRWSSAVGPAAGGKSGRVIERLMAENDRLKRELEVANTKAQELERNLSMIQPQMEALRQENENLSHAKSVDHSLLGRRDRKIEELKTENAARGERVQKAEGLVRQLQREGEDVKGEFERKEGRLVEQTKHATVHAEILETSHRQLAAEYRARRDAWERDMGELQERAEQDRQRMARLDVVYEQMRQEHERMRKVQLELQTRWEGMEEVMRATAEQSGVVNETVRRKSGEMDQVVKEMRWVMGLQKVGGVHKGKDG</sequence>
<feature type="region of interest" description="Disordered" evidence="2">
    <location>
        <begin position="1"/>
        <end position="77"/>
    </location>
</feature>
<dbReference type="EMBL" id="JAVRRL010000004">
    <property type="protein sequence ID" value="KAK5117633.1"/>
    <property type="molecule type" value="Genomic_DNA"/>
</dbReference>
<feature type="compositionally biased region" description="Polar residues" evidence="2">
    <location>
        <begin position="47"/>
        <end position="67"/>
    </location>
</feature>
<gene>
    <name evidence="3" type="ORF">LTR62_005056</name>
</gene>
<comment type="caution">
    <text evidence="3">The sequence shown here is derived from an EMBL/GenBank/DDBJ whole genome shotgun (WGS) entry which is preliminary data.</text>
</comment>
<accession>A0AAN7YSA0</accession>
<evidence type="ECO:0000313" key="3">
    <source>
        <dbReference type="EMBL" id="KAK5117633.1"/>
    </source>
</evidence>
<feature type="coiled-coil region" evidence="1">
    <location>
        <begin position="159"/>
        <end position="264"/>
    </location>
</feature>
<proteinExistence type="predicted"/>
<evidence type="ECO:0000256" key="1">
    <source>
        <dbReference type="SAM" id="Coils"/>
    </source>
</evidence>
<reference evidence="3" key="1">
    <citation type="submission" date="2023-08" db="EMBL/GenBank/DDBJ databases">
        <title>Black Yeasts Isolated from many extreme environments.</title>
        <authorList>
            <person name="Coleine C."/>
            <person name="Stajich J.E."/>
            <person name="Selbmann L."/>
        </authorList>
    </citation>
    <scope>NUCLEOTIDE SEQUENCE</scope>
    <source>
        <strain evidence="3">CCFEE 5401</strain>
    </source>
</reference>
<keyword evidence="1" id="KW-0175">Coiled coil</keyword>